<dbReference type="RefSeq" id="WP_420845763.1">
    <property type="nucleotide sequence ID" value="NZ_MVIL01000388.1"/>
</dbReference>
<gene>
    <name evidence="3" type="ORF">BST46_27525</name>
</gene>
<evidence type="ECO:0000313" key="4">
    <source>
        <dbReference type="Proteomes" id="UP000192847"/>
    </source>
</evidence>
<feature type="transmembrane region" description="Helical" evidence="1">
    <location>
        <begin position="32"/>
        <end position="53"/>
    </location>
</feature>
<keyword evidence="4" id="KW-1185">Reference proteome</keyword>
<dbReference type="InterPro" id="IPR025154">
    <property type="entry name" value="Put_metallopeptidase_dom"/>
</dbReference>
<dbReference type="EMBL" id="MVIL01000388">
    <property type="protein sequence ID" value="ORB76901.1"/>
    <property type="molecule type" value="Genomic_DNA"/>
</dbReference>
<proteinExistence type="predicted"/>
<dbReference type="Pfam" id="PF13203">
    <property type="entry name" value="DUF2201_N"/>
    <property type="match status" value="1"/>
</dbReference>
<evidence type="ECO:0000313" key="3">
    <source>
        <dbReference type="EMBL" id="ORB76901.1"/>
    </source>
</evidence>
<comment type="caution">
    <text evidence="3">The sequence shown here is derived from an EMBL/GenBank/DDBJ whole genome shotgun (WGS) entry which is preliminary data.</text>
</comment>
<name>A0ABX3TDM3_9MYCO</name>
<accession>A0ABX3TDM3</accession>
<sequence length="110" mass="12471">MSTATVSAQPRPLTAEEREAFRMVRLVAFQQMPYYAAGLFSLIPVAVPGYGTWAVDRWWRLYLDPALLVGESAWPVREAGGVLCHELNHLLRLHADRATALPQPYQHNVW</sequence>
<reference evidence="3 4" key="1">
    <citation type="submission" date="2017-02" db="EMBL/GenBank/DDBJ databases">
        <title>The new phylogeny of genus Mycobacterium.</title>
        <authorList>
            <person name="Tortoli E."/>
            <person name="Trovato A."/>
            <person name="Cirillo D.M."/>
        </authorList>
    </citation>
    <scope>NUCLEOTIDE SEQUENCE [LARGE SCALE GENOMIC DNA]</scope>
    <source>
        <strain evidence="3 4">CCUG 56329</strain>
    </source>
</reference>
<evidence type="ECO:0000259" key="2">
    <source>
        <dbReference type="Pfam" id="PF13203"/>
    </source>
</evidence>
<organism evidence="3 4">
    <name type="scientific">Mycobacterium timonense</name>
    <dbReference type="NCBI Taxonomy" id="701043"/>
    <lineage>
        <taxon>Bacteria</taxon>
        <taxon>Bacillati</taxon>
        <taxon>Actinomycetota</taxon>
        <taxon>Actinomycetes</taxon>
        <taxon>Mycobacteriales</taxon>
        <taxon>Mycobacteriaceae</taxon>
        <taxon>Mycobacterium</taxon>
        <taxon>Mycobacterium avium complex (MAC)</taxon>
    </lineage>
</organism>
<dbReference type="Proteomes" id="UP000192847">
    <property type="component" value="Unassembled WGS sequence"/>
</dbReference>
<protein>
    <recommendedName>
        <fullName evidence="2">Putative metallopeptidase domain-containing protein</fullName>
    </recommendedName>
</protein>
<keyword evidence="1" id="KW-0812">Transmembrane</keyword>
<feature type="domain" description="Putative metallopeptidase" evidence="2">
    <location>
        <begin position="28"/>
        <end position="101"/>
    </location>
</feature>
<keyword evidence="1" id="KW-0472">Membrane</keyword>
<keyword evidence="1" id="KW-1133">Transmembrane helix</keyword>
<evidence type="ECO:0000256" key="1">
    <source>
        <dbReference type="SAM" id="Phobius"/>
    </source>
</evidence>
<feature type="non-terminal residue" evidence="3">
    <location>
        <position position="110"/>
    </location>
</feature>